<evidence type="ECO:0000256" key="10">
    <source>
        <dbReference type="ARBA" id="ARBA00022679"/>
    </source>
</evidence>
<dbReference type="PATRIC" id="fig|1307839.3.peg.1382"/>
<proteinExistence type="inferred from homology"/>
<evidence type="ECO:0000256" key="9">
    <source>
        <dbReference type="ARBA" id="ARBA00022516"/>
    </source>
</evidence>
<evidence type="ECO:0000256" key="18">
    <source>
        <dbReference type="RuleBase" id="RU003938"/>
    </source>
</evidence>
<evidence type="ECO:0000256" key="7">
    <source>
        <dbReference type="ARBA" id="ARBA00019373"/>
    </source>
</evidence>
<evidence type="ECO:0000256" key="5">
    <source>
        <dbReference type="ARBA" id="ARBA00010185"/>
    </source>
</evidence>
<evidence type="ECO:0000256" key="16">
    <source>
        <dbReference type="ARBA" id="ARBA00023209"/>
    </source>
</evidence>
<dbReference type="GO" id="GO:0016024">
    <property type="term" value="P:CDP-diacylglycerol biosynthetic process"/>
    <property type="evidence" value="ECO:0007669"/>
    <property type="project" value="UniProtKB-UniPathway"/>
</dbReference>
<sequence>MKNFVQRSLTGFLFAIVTLISILWHEVTFTLFYGVVMLLILIEYHHMLRKVHGHPLMAWQIILSILMYVGGWLVVNKVIPFSALALTIPLFFLVFITELYRRKRRIAQNLSMTFLPVIHVALPLALLVAIGYLSGEYDYRMILSIVLFTWTFDTFAYIVGVLIGKNRIAPKISPKKSWEGFIGGLVASAGLALVLSHYWAVFDPVKWIVISVLISIGATFGDLVESVLKRAAGMKDSGRILPGHGGVFDRFDGFLFAIPFVFSYLYLLN</sequence>
<gene>
    <name evidence="20" type="primary">cdsA</name>
    <name evidence="20" type="ORF">L21SP5_01290</name>
</gene>
<comment type="similarity">
    <text evidence="5 18">Belongs to the CDS family.</text>
</comment>
<evidence type="ECO:0000256" key="12">
    <source>
        <dbReference type="ARBA" id="ARBA00022695"/>
    </source>
</evidence>
<dbReference type="PROSITE" id="PS01315">
    <property type="entry name" value="CDS"/>
    <property type="match status" value="1"/>
</dbReference>
<dbReference type="GO" id="GO:0004605">
    <property type="term" value="F:phosphatidate cytidylyltransferase activity"/>
    <property type="evidence" value="ECO:0007669"/>
    <property type="project" value="UniProtKB-EC"/>
</dbReference>
<evidence type="ECO:0000256" key="19">
    <source>
        <dbReference type="SAM" id="Phobius"/>
    </source>
</evidence>
<keyword evidence="9" id="KW-0444">Lipid biosynthesis</keyword>
<comment type="pathway">
    <text evidence="4">Lipid metabolism.</text>
</comment>
<feature type="transmembrane region" description="Helical" evidence="19">
    <location>
        <begin position="180"/>
        <end position="201"/>
    </location>
</feature>
<evidence type="ECO:0000256" key="1">
    <source>
        <dbReference type="ARBA" id="ARBA00001698"/>
    </source>
</evidence>
<keyword evidence="16" id="KW-0594">Phospholipid biosynthesis</keyword>
<comment type="catalytic activity">
    <reaction evidence="1 18">
        <text>a 1,2-diacyl-sn-glycero-3-phosphate + CTP + H(+) = a CDP-1,2-diacyl-sn-glycerol + diphosphate</text>
        <dbReference type="Rhea" id="RHEA:16229"/>
        <dbReference type="ChEBI" id="CHEBI:15378"/>
        <dbReference type="ChEBI" id="CHEBI:33019"/>
        <dbReference type="ChEBI" id="CHEBI:37563"/>
        <dbReference type="ChEBI" id="CHEBI:58332"/>
        <dbReference type="ChEBI" id="CHEBI:58608"/>
        <dbReference type="EC" id="2.7.7.41"/>
    </reaction>
</comment>
<comment type="pathway">
    <text evidence="3 18">Phospholipid metabolism; CDP-diacylglycerol biosynthesis; CDP-diacylglycerol from sn-glycerol 3-phosphate: step 3/3.</text>
</comment>
<keyword evidence="15 19" id="KW-0472">Membrane</keyword>
<evidence type="ECO:0000256" key="4">
    <source>
        <dbReference type="ARBA" id="ARBA00005189"/>
    </source>
</evidence>
<keyword evidence="21" id="KW-1185">Reference proteome</keyword>
<dbReference type="EMBL" id="CP013118">
    <property type="protein sequence ID" value="ALO14944.1"/>
    <property type="molecule type" value="Genomic_DNA"/>
</dbReference>
<feature type="transmembrane region" description="Helical" evidence="19">
    <location>
        <begin position="248"/>
        <end position="267"/>
    </location>
</feature>
<comment type="subcellular location">
    <subcellularLocation>
        <location evidence="2">Cell membrane</location>
        <topology evidence="2">Multi-pass membrane protein</topology>
    </subcellularLocation>
</comment>
<evidence type="ECO:0000256" key="15">
    <source>
        <dbReference type="ARBA" id="ARBA00023136"/>
    </source>
</evidence>
<dbReference type="STRING" id="1307839.L21SP5_01290"/>
<dbReference type="UniPathway" id="UPA00557">
    <property type="reaction ID" value="UER00614"/>
</dbReference>
<dbReference type="OrthoDB" id="9799199at2"/>
<feature type="transmembrane region" description="Helical" evidence="19">
    <location>
        <begin position="112"/>
        <end position="133"/>
    </location>
</feature>
<evidence type="ECO:0000256" key="6">
    <source>
        <dbReference type="ARBA" id="ARBA00012487"/>
    </source>
</evidence>
<evidence type="ECO:0000313" key="21">
    <source>
        <dbReference type="Proteomes" id="UP000064893"/>
    </source>
</evidence>
<keyword evidence="13 19" id="KW-1133">Transmembrane helix</keyword>
<dbReference type="RefSeq" id="WP_057952454.1">
    <property type="nucleotide sequence ID" value="NZ_CP013118.1"/>
</dbReference>
<organism evidence="20 21">
    <name type="scientific">Salinivirga cyanobacteriivorans</name>
    <dbReference type="NCBI Taxonomy" id="1307839"/>
    <lineage>
        <taxon>Bacteria</taxon>
        <taxon>Pseudomonadati</taxon>
        <taxon>Bacteroidota</taxon>
        <taxon>Bacteroidia</taxon>
        <taxon>Bacteroidales</taxon>
        <taxon>Salinivirgaceae</taxon>
        <taxon>Salinivirga</taxon>
    </lineage>
</organism>
<evidence type="ECO:0000256" key="3">
    <source>
        <dbReference type="ARBA" id="ARBA00005119"/>
    </source>
</evidence>
<feature type="transmembrane region" description="Helical" evidence="19">
    <location>
        <begin position="139"/>
        <end position="159"/>
    </location>
</feature>
<dbReference type="EC" id="2.7.7.41" evidence="6 18"/>
<reference evidence="20 21" key="1">
    <citation type="submission" date="2015-11" db="EMBL/GenBank/DDBJ databases">
        <title>Description and complete genome sequence of a novel strain predominating in hypersaline microbial mats and representing a new family of the Bacteriodetes phylum.</title>
        <authorList>
            <person name="Spring S."/>
            <person name="Bunk B."/>
            <person name="Sproer C."/>
            <person name="Klenk H.-P."/>
        </authorList>
    </citation>
    <scope>NUCLEOTIDE SEQUENCE [LARGE SCALE GENOMIC DNA]</scope>
    <source>
        <strain evidence="20 21">L21-Spi-D4</strain>
    </source>
</reference>
<keyword evidence="10 18" id="KW-0808">Transferase</keyword>
<keyword evidence="11 18" id="KW-0812">Transmembrane</keyword>
<evidence type="ECO:0000256" key="17">
    <source>
        <dbReference type="ARBA" id="ARBA00023264"/>
    </source>
</evidence>
<feature type="transmembrane region" description="Helical" evidence="19">
    <location>
        <begin position="81"/>
        <end position="100"/>
    </location>
</feature>
<feature type="transmembrane region" description="Helical" evidence="19">
    <location>
        <begin position="12"/>
        <end position="44"/>
    </location>
</feature>
<keyword evidence="12 18" id="KW-0548">Nucleotidyltransferase</keyword>
<evidence type="ECO:0000256" key="14">
    <source>
        <dbReference type="ARBA" id="ARBA00023098"/>
    </source>
</evidence>
<keyword evidence="8" id="KW-1003">Cell membrane</keyword>
<dbReference type="Proteomes" id="UP000064893">
    <property type="component" value="Chromosome"/>
</dbReference>
<accession>A0A0S2HXY6</accession>
<dbReference type="GO" id="GO:0005886">
    <property type="term" value="C:plasma membrane"/>
    <property type="evidence" value="ECO:0007669"/>
    <property type="project" value="UniProtKB-SubCell"/>
</dbReference>
<dbReference type="Pfam" id="PF01148">
    <property type="entry name" value="CTP_transf_1"/>
    <property type="match status" value="1"/>
</dbReference>
<dbReference type="AlphaFoldDB" id="A0A0S2HXY6"/>
<dbReference type="KEGG" id="blq:L21SP5_01290"/>
<evidence type="ECO:0000313" key="20">
    <source>
        <dbReference type="EMBL" id="ALO14944.1"/>
    </source>
</evidence>
<dbReference type="InterPro" id="IPR000374">
    <property type="entry name" value="PC_trans"/>
</dbReference>
<dbReference type="PANTHER" id="PTHR46382:SF1">
    <property type="entry name" value="PHOSPHATIDATE CYTIDYLYLTRANSFERASE"/>
    <property type="match status" value="1"/>
</dbReference>
<dbReference type="PANTHER" id="PTHR46382">
    <property type="entry name" value="PHOSPHATIDATE CYTIDYLYLTRANSFERASE"/>
    <property type="match status" value="1"/>
</dbReference>
<feature type="transmembrane region" description="Helical" evidence="19">
    <location>
        <begin position="56"/>
        <end position="75"/>
    </location>
</feature>
<name>A0A0S2HXY6_9BACT</name>
<keyword evidence="17" id="KW-1208">Phospholipid metabolism</keyword>
<keyword evidence="14" id="KW-0443">Lipid metabolism</keyword>
<protein>
    <recommendedName>
        <fullName evidence="7 18">Phosphatidate cytidylyltransferase</fullName>
        <ecNumber evidence="6 18">2.7.7.41</ecNumber>
    </recommendedName>
</protein>
<evidence type="ECO:0000256" key="8">
    <source>
        <dbReference type="ARBA" id="ARBA00022475"/>
    </source>
</evidence>
<evidence type="ECO:0000256" key="2">
    <source>
        <dbReference type="ARBA" id="ARBA00004651"/>
    </source>
</evidence>
<evidence type="ECO:0000256" key="13">
    <source>
        <dbReference type="ARBA" id="ARBA00022989"/>
    </source>
</evidence>
<evidence type="ECO:0000256" key="11">
    <source>
        <dbReference type="ARBA" id="ARBA00022692"/>
    </source>
</evidence>